<accession>A0A7W4TMG6</accession>
<dbReference type="InterPro" id="IPR013783">
    <property type="entry name" value="Ig-like_fold"/>
</dbReference>
<evidence type="ECO:0000313" key="3">
    <source>
        <dbReference type="Proteomes" id="UP000533269"/>
    </source>
</evidence>
<dbReference type="Gene3D" id="2.60.40.10">
    <property type="entry name" value="Immunoglobulins"/>
    <property type="match status" value="1"/>
</dbReference>
<dbReference type="InterPro" id="IPR000601">
    <property type="entry name" value="PKD_dom"/>
</dbReference>
<dbReference type="InterPro" id="IPR035986">
    <property type="entry name" value="PKD_dom_sf"/>
</dbReference>
<dbReference type="RefSeq" id="WP_183391605.1">
    <property type="nucleotide sequence ID" value="NZ_JACHVY010000002.1"/>
</dbReference>
<dbReference type="SUPFAM" id="SSF49299">
    <property type="entry name" value="PKD domain"/>
    <property type="match status" value="1"/>
</dbReference>
<dbReference type="GO" id="GO:0005975">
    <property type="term" value="P:carbohydrate metabolic process"/>
    <property type="evidence" value="ECO:0007669"/>
    <property type="project" value="UniProtKB-ARBA"/>
</dbReference>
<dbReference type="Pfam" id="PF00801">
    <property type="entry name" value="PKD"/>
    <property type="match status" value="1"/>
</dbReference>
<dbReference type="Proteomes" id="UP000533269">
    <property type="component" value="Unassembled WGS sequence"/>
</dbReference>
<feature type="domain" description="PKD" evidence="1">
    <location>
        <begin position="125"/>
        <end position="171"/>
    </location>
</feature>
<name>A0A7W4TMG6_KINRA</name>
<organism evidence="2 3">
    <name type="scientific">Kineococcus radiotolerans</name>
    <dbReference type="NCBI Taxonomy" id="131568"/>
    <lineage>
        <taxon>Bacteria</taxon>
        <taxon>Bacillati</taxon>
        <taxon>Actinomycetota</taxon>
        <taxon>Actinomycetes</taxon>
        <taxon>Kineosporiales</taxon>
        <taxon>Kineosporiaceae</taxon>
        <taxon>Kineococcus</taxon>
    </lineage>
</organism>
<sequence length="210" mass="21975">MEVVRTPACGRNGPEGSFGDDFCGASNRLCPPGQTFATTWTRTGGAPWVNGGSRCTAGAEDAEPVTLPVVTEADLRRLPLPAGAVELQPRTGLALLHVPLVLRTGTDVVVRDTTVLGYPVTVRATPTSWTWDLGDGTTLGPTTDPGNPYPRATLTHAYDTPGEHLITLTTTYTGEYTVAGLPYRPVAGTAMVVSAATAVQVREGSAVLTR</sequence>
<evidence type="ECO:0000259" key="1">
    <source>
        <dbReference type="PROSITE" id="PS50093"/>
    </source>
</evidence>
<protein>
    <recommendedName>
        <fullName evidence="1">PKD domain-containing protein</fullName>
    </recommendedName>
</protein>
<proteinExistence type="predicted"/>
<comment type="caution">
    <text evidence="2">The sequence shown here is derived from an EMBL/GenBank/DDBJ whole genome shotgun (WGS) entry which is preliminary data.</text>
</comment>
<reference evidence="2 3" key="2">
    <citation type="submission" date="2020-08" db="EMBL/GenBank/DDBJ databases">
        <authorList>
            <person name="Partida-Martinez L."/>
            <person name="Huntemann M."/>
            <person name="Clum A."/>
            <person name="Wang J."/>
            <person name="Palaniappan K."/>
            <person name="Ritter S."/>
            <person name="Chen I.-M."/>
            <person name="Stamatis D."/>
            <person name="Reddy T."/>
            <person name="O'Malley R."/>
            <person name="Daum C."/>
            <person name="Shapiro N."/>
            <person name="Ivanova N."/>
            <person name="Kyrpides N."/>
            <person name="Woyke T."/>
        </authorList>
    </citation>
    <scope>NUCLEOTIDE SEQUENCE [LARGE SCALE GENOMIC DNA]</scope>
    <source>
        <strain evidence="2 3">AS2.23</strain>
    </source>
</reference>
<dbReference type="EMBL" id="JACHVY010000002">
    <property type="protein sequence ID" value="MBB2901525.1"/>
    <property type="molecule type" value="Genomic_DNA"/>
</dbReference>
<dbReference type="CDD" id="cd00146">
    <property type="entry name" value="PKD"/>
    <property type="match status" value="1"/>
</dbReference>
<evidence type="ECO:0000313" key="2">
    <source>
        <dbReference type="EMBL" id="MBB2901525.1"/>
    </source>
</evidence>
<gene>
    <name evidence="2" type="ORF">FHR75_002340</name>
</gene>
<dbReference type="AlphaFoldDB" id="A0A7W4TMG6"/>
<dbReference type="PROSITE" id="PS50093">
    <property type="entry name" value="PKD"/>
    <property type="match status" value="1"/>
</dbReference>
<reference evidence="2 3" key="1">
    <citation type="submission" date="2020-08" db="EMBL/GenBank/DDBJ databases">
        <title>The Agave Microbiome: Exploring the role of microbial communities in plant adaptations to desert environments.</title>
        <authorList>
            <person name="Partida-Martinez L.P."/>
        </authorList>
    </citation>
    <scope>NUCLEOTIDE SEQUENCE [LARGE SCALE GENOMIC DNA]</scope>
    <source>
        <strain evidence="2 3">AS2.23</strain>
    </source>
</reference>